<feature type="non-terminal residue" evidence="1">
    <location>
        <position position="185"/>
    </location>
</feature>
<gene>
    <name evidence="1" type="ORF">TPAR_06494</name>
</gene>
<organism evidence="1 2">
    <name type="scientific">Tolypocladium paradoxum</name>
    <dbReference type="NCBI Taxonomy" id="94208"/>
    <lineage>
        <taxon>Eukaryota</taxon>
        <taxon>Fungi</taxon>
        <taxon>Dikarya</taxon>
        <taxon>Ascomycota</taxon>
        <taxon>Pezizomycotina</taxon>
        <taxon>Sordariomycetes</taxon>
        <taxon>Hypocreomycetidae</taxon>
        <taxon>Hypocreales</taxon>
        <taxon>Ophiocordycipitaceae</taxon>
        <taxon>Tolypocladium</taxon>
    </lineage>
</organism>
<sequence>MTDMDQPGTSLPLIEAALWVAKDQLDSAKWLLRPPAPFLSLTLLRSTLTTRILVSWMSLLPFPLTLDRPVYPTLRHRFAVRDPGRCHRVTTLLLTFCAVDTCSSMSAEVSAPFLFVISSCWLARLMAGCHARGGSYQPTLHRHRRHCWYHRSCQWTGLSFVLRLTLCVLFILPVRCSWSSLRMVA</sequence>
<protein>
    <submittedName>
        <fullName evidence="1">Uncharacterized protein</fullName>
    </submittedName>
</protein>
<proteinExistence type="predicted"/>
<dbReference type="AlphaFoldDB" id="A0A2S4KT02"/>
<name>A0A2S4KT02_9HYPO</name>
<evidence type="ECO:0000313" key="2">
    <source>
        <dbReference type="Proteomes" id="UP000237481"/>
    </source>
</evidence>
<evidence type="ECO:0000313" key="1">
    <source>
        <dbReference type="EMBL" id="POR33308.1"/>
    </source>
</evidence>
<comment type="caution">
    <text evidence="1">The sequence shown here is derived from an EMBL/GenBank/DDBJ whole genome shotgun (WGS) entry which is preliminary data.</text>
</comment>
<keyword evidence="2" id="KW-1185">Reference proteome</keyword>
<reference evidence="1 2" key="1">
    <citation type="submission" date="2018-01" db="EMBL/GenBank/DDBJ databases">
        <title>Harnessing the power of phylogenomics to disentangle the directionality and signatures of interkingdom host jumping in the parasitic fungal genus Tolypocladium.</title>
        <authorList>
            <person name="Quandt C.A."/>
            <person name="Patterson W."/>
            <person name="Spatafora J.W."/>
        </authorList>
    </citation>
    <scope>NUCLEOTIDE SEQUENCE [LARGE SCALE GENOMIC DNA]</scope>
    <source>
        <strain evidence="1 2">NRBC 100945</strain>
    </source>
</reference>
<dbReference type="EMBL" id="PKSG01000709">
    <property type="protein sequence ID" value="POR33308.1"/>
    <property type="molecule type" value="Genomic_DNA"/>
</dbReference>
<accession>A0A2S4KT02</accession>
<dbReference type="Proteomes" id="UP000237481">
    <property type="component" value="Unassembled WGS sequence"/>
</dbReference>